<keyword evidence="2" id="KW-1185">Reference proteome</keyword>
<accession>A0A448ZF60</accession>
<dbReference type="AlphaFoldDB" id="A0A448ZF60"/>
<protein>
    <submittedName>
        <fullName evidence="1">Uncharacterized protein</fullName>
    </submittedName>
</protein>
<name>A0A448ZF60_9STRA</name>
<evidence type="ECO:0000313" key="1">
    <source>
        <dbReference type="EMBL" id="VEU40687.1"/>
    </source>
</evidence>
<gene>
    <name evidence="1" type="ORF">PSNMU_V1.4_AUG-EV-PASAV3_0075830</name>
</gene>
<dbReference type="OrthoDB" id="10588611at2759"/>
<dbReference type="EMBL" id="CAACVS010000299">
    <property type="protein sequence ID" value="VEU40687.1"/>
    <property type="molecule type" value="Genomic_DNA"/>
</dbReference>
<organism evidence="1 2">
    <name type="scientific">Pseudo-nitzschia multistriata</name>
    <dbReference type="NCBI Taxonomy" id="183589"/>
    <lineage>
        <taxon>Eukaryota</taxon>
        <taxon>Sar</taxon>
        <taxon>Stramenopiles</taxon>
        <taxon>Ochrophyta</taxon>
        <taxon>Bacillariophyta</taxon>
        <taxon>Bacillariophyceae</taxon>
        <taxon>Bacillariophycidae</taxon>
        <taxon>Bacillariales</taxon>
        <taxon>Bacillariaceae</taxon>
        <taxon>Pseudo-nitzschia</taxon>
    </lineage>
</organism>
<reference evidence="1 2" key="1">
    <citation type="submission" date="2019-01" db="EMBL/GenBank/DDBJ databases">
        <authorList>
            <person name="Ferrante I. M."/>
        </authorList>
    </citation>
    <scope>NUCLEOTIDE SEQUENCE [LARGE SCALE GENOMIC DNA]</scope>
    <source>
        <strain evidence="1 2">B856</strain>
    </source>
</reference>
<proteinExistence type="predicted"/>
<dbReference type="Proteomes" id="UP000291116">
    <property type="component" value="Unassembled WGS sequence"/>
</dbReference>
<sequence length="323" mass="37997">MFSRAVHNSLRSTLDSFSFPHKETFKGCINPSVDFDHDQWWAENEYIVKYLLEGSDSGDNTILFSDDGGSFSSSRLLGDHFERAYASDAIYQDLFVDTPPCRETLKFSFQLIHWYWDIKVTSFDPPTLLRSFPYYDINSEGAYTKNESAGENMLGGTKRDDVIHVVRVPYNFIQQPRLPFLSSHMFERFPLLPALKQKIIEHKYEGWIDFYLRRTASSRRDRGSSETGKYKNCCNTNRGDRNCANDKNGEWEVFRHDDRLRIFLPNFLRPYISFTSEKVGDRIDALSIIERIHLFSIFFQQFRLLHGKLLHFYLKKKARQKAR</sequence>
<evidence type="ECO:0000313" key="2">
    <source>
        <dbReference type="Proteomes" id="UP000291116"/>
    </source>
</evidence>